<dbReference type="SUPFAM" id="SSF69118">
    <property type="entry name" value="AhpD-like"/>
    <property type="match status" value="1"/>
</dbReference>
<evidence type="ECO:0000313" key="2">
    <source>
        <dbReference type="EMBL" id="KAB8200576.1"/>
    </source>
</evidence>
<evidence type="ECO:0000259" key="1">
    <source>
        <dbReference type="Pfam" id="PF02627"/>
    </source>
</evidence>
<dbReference type="Gene3D" id="1.20.1290.10">
    <property type="entry name" value="AhpD-like"/>
    <property type="match status" value="1"/>
</dbReference>
<feature type="domain" description="Carboxymuconolactone decarboxylase-like" evidence="1">
    <location>
        <begin position="55"/>
        <end position="128"/>
    </location>
</feature>
<dbReference type="VEuPathDB" id="FungiDB:BDV34DRAFT_230178"/>
<protein>
    <submittedName>
        <fullName evidence="2">AhpD-like protein</fullName>
    </submittedName>
</protein>
<dbReference type="Pfam" id="PF02627">
    <property type="entry name" value="CMD"/>
    <property type="match status" value="1"/>
</dbReference>
<dbReference type="PANTHER" id="PTHR34846:SF11">
    <property type="entry name" value="4-CARBOXYMUCONOLACTONE DECARBOXYLASE FAMILY PROTEIN (AFU_ORTHOLOGUE AFUA_6G11590)"/>
    <property type="match status" value="1"/>
</dbReference>
<organism evidence="2 3">
    <name type="scientific">Aspergillus parasiticus</name>
    <dbReference type="NCBI Taxonomy" id="5067"/>
    <lineage>
        <taxon>Eukaryota</taxon>
        <taxon>Fungi</taxon>
        <taxon>Dikarya</taxon>
        <taxon>Ascomycota</taxon>
        <taxon>Pezizomycotina</taxon>
        <taxon>Eurotiomycetes</taxon>
        <taxon>Eurotiomycetidae</taxon>
        <taxon>Eurotiales</taxon>
        <taxon>Aspergillaceae</taxon>
        <taxon>Aspergillus</taxon>
        <taxon>Aspergillus subgen. Circumdati</taxon>
    </lineage>
</organism>
<dbReference type="PANTHER" id="PTHR34846">
    <property type="entry name" value="4-CARBOXYMUCONOLACTONE DECARBOXYLASE FAMILY PROTEIN (AFU_ORTHOLOGUE AFUA_6G11590)"/>
    <property type="match status" value="1"/>
</dbReference>
<dbReference type="OMA" id="LHTPHIG"/>
<proteinExistence type="predicted"/>
<dbReference type="InterPro" id="IPR003779">
    <property type="entry name" value="CMD-like"/>
</dbReference>
<dbReference type="AlphaFoldDB" id="A0A5N6D5Q5"/>
<dbReference type="GO" id="GO:0051920">
    <property type="term" value="F:peroxiredoxin activity"/>
    <property type="evidence" value="ECO:0007669"/>
    <property type="project" value="InterPro"/>
</dbReference>
<accession>A0A5N6D5Q5</accession>
<name>A0A5N6D5Q5_ASPPA</name>
<dbReference type="EMBL" id="ML735040">
    <property type="protein sequence ID" value="KAB8200576.1"/>
    <property type="molecule type" value="Genomic_DNA"/>
</dbReference>
<sequence>MARFPTISAEERTPTTDFIEQGIRQTFAKVPPQVEWKDASGTILGPYAALPYTDDLVKPWFTLAFAITRQERFTLRERELAIFAIQAEYDALYVLYAHSEIALAAGLSREQIQQAVDGMVPDGLDEQEAMVYSLALKLAKLRRPMQDDVYDEAVGVLGRDRVAGLAHLVSLYVNAVMLANLGSDGDVPPKKEGIFTARRNPTFEE</sequence>
<reference evidence="2 3" key="1">
    <citation type="submission" date="2019-04" db="EMBL/GenBank/DDBJ databases">
        <title>Fungal friends and foes A comparative genomics study of 23 Aspergillus species from section Flavi.</title>
        <authorList>
            <consortium name="DOE Joint Genome Institute"/>
            <person name="Kjaerbolling I."/>
            <person name="Vesth T.C."/>
            <person name="Frisvad J.C."/>
            <person name="Nybo J.L."/>
            <person name="Theobald S."/>
            <person name="Kildgaard S."/>
            <person name="Petersen T.I."/>
            <person name="Kuo A."/>
            <person name="Sato A."/>
            <person name="Lyhne E.K."/>
            <person name="Kogle M.E."/>
            <person name="Wiebenga A."/>
            <person name="Kun R.S."/>
            <person name="Lubbers R.J."/>
            <person name="Makela M.R."/>
            <person name="Barry K."/>
            <person name="Chovatia M."/>
            <person name="Clum A."/>
            <person name="Daum C."/>
            <person name="Haridas S."/>
            <person name="He G."/>
            <person name="LaButti K."/>
            <person name="Lipzen A."/>
            <person name="Mondo S."/>
            <person name="Pangilinan J."/>
            <person name="Riley R."/>
            <person name="Salamov A."/>
            <person name="Simmons B.A."/>
            <person name="Magnuson J.K."/>
            <person name="Henrissat B."/>
            <person name="Mortensen U.H."/>
            <person name="Larsen T.O."/>
            <person name="De vries R.P."/>
            <person name="Grigoriev I.V."/>
            <person name="Machida M."/>
            <person name="Baker S.E."/>
            <person name="Andersen M.R."/>
        </authorList>
    </citation>
    <scope>NUCLEOTIDE SEQUENCE [LARGE SCALE GENOMIC DNA]</scope>
    <source>
        <strain evidence="2 3">CBS 117618</strain>
    </source>
</reference>
<evidence type="ECO:0000313" key="3">
    <source>
        <dbReference type="Proteomes" id="UP000326532"/>
    </source>
</evidence>
<keyword evidence="3" id="KW-1185">Reference proteome</keyword>
<dbReference type="InterPro" id="IPR029032">
    <property type="entry name" value="AhpD-like"/>
</dbReference>
<dbReference type="Proteomes" id="UP000326532">
    <property type="component" value="Unassembled WGS sequence"/>
</dbReference>
<gene>
    <name evidence="2" type="ORF">BDV34DRAFT_230178</name>
</gene>